<dbReference type="EMBL" id="PKPP01013640">
    <property type="protein sequence ID" value="PWA40645.1"/>
    <property type="molecule type" value="Genomic_DNA"/>
</dbReference>
<evidence type="ECO:0000256" key="10">
    <source>
        <dbReference type="ARBA" id="ARBA00022989"/>
    </source>
</evidence>
<dbReference type="SUPFAM" id="SSF56112">
    <property type="entry name" value="Protein kinase-like (PK-like)"/>
    <property type="match status" value="1"/>
</dbReference>
<name>A0A2U1KV65_ARTAN</name>
<feature type="signal peptide" evidence="17">
    <location>
        <begin position="1"/>
        <end position="21"/>
    </location>
</feature>
<keyword evidence="13" id="KW-0325">Glycoprotein</keyword>
<sequence>MTTIRQLYLLKALTLIVSIHARLYLDPKHHEMSQLESPNGIEKKLVSKRYNFAETNPKSNSNDLQAPPPAPTIEPFQKQNDKDKKKKLKKDAVSSLEIIGRGGGGEVYKAYMQDGSAIAIKKIVRPVEGGRELVVGYTTTSSLNDTWSLNNTRSLDTKMGQVRSEILMVGKLRHRNILPLLGHVSRPDCDYLVTEYMKNGSLEDLLQEVKAGHREFDWLARHRVALDVVSGLEYMHLNYTPRIVHLDLKPANILLGNDMEAKIADFGIAKSIPDTETHMKSSKLAGSLGYIAPEYYQTMEFNDMCDIYSFGVVLASLVTGKLPSDEFFQRSEFSLLKWMWNVMIGEDPKQAIDPKMLGNGYEEQMLLVLKIACFCTLDNPKGRPNSNDCRLMLAHIEH</sequence>
<evidence type="ECO:0000256" key="5">
    <source>
        <dbReference type="ARBA" id="ARBA00022729"/>
    </source>
</evidence>
<comment type="caution">
    <text evidence="19">The sequence shown here is derived from an EMBL/GenBank/DDBJ whole genome shotgun (WGS) entry which is preliminary data.</text>
</comment>
<keyword evidence="10" id="KW-1133">Transmembrane helix</keyword>
<dbReference type="AlphaFoldDB" id="A0A2U1KV65"/>
<keyword evidence="9 14" id="KW-0067">ATP-binding</keyword>
<dbReference type="Proteomes" id="UP000245207">
    <property type="component" value="Unassembled WGS sequence"/>
</dbReference>
<keyword evidence="2" id="KW-0433">Leucine-rich repeat</keyword>
<dbReference type="InterPro" id="IPR011009">
    <property type="entry name" value="Kinase-like_dom_sf"/>
</dbReference>
<evidence type="ECO:0000256" key="7">
    <source>
        <dbReference type="ARBA" id="ARBA00022741"/>
    </source>
</evidence>
<evidence type="ECO:0000256" key="11">
    <source>
        <dbReference type="ARBA" id="ARBA00023136"/>
    </source>
</evidence>
<dbReference type="GO" id="GO:0004674">
    <property type="term" value="F:protein serine/threonine kinase activity"/>
    <property type="evidence" value="ECO:0007669"/>
    <property type="project" value="UniProtKB-KW"/>
</dbReference>
<organism evidence="19 20">
    <name type="scientific">Artemisia annua</name>
    <name type="common">Sweet wormwood</name>
    <dbReference type="NCBI Taxonomy" id="35608"/>
    <lineage>
        <taxon>Eukaryota</taxon>
        <taxon>Viridiplantae</taxon>
        <taxon>Streptophyta</taxon>
        <taxon>Embryophyta</taxon>
        <taxon>Tracheophyta</taxon>
        <taxon>Spermatophyta</taxon>
        <taxon>Magnoliopsida</taxon>
        <taxon>eudicotyledons</taxon>
        <taxon>Gunneridae</taxon>
        <taxon>Pentapetalae</taxon>
        <taxon>asterids</taxon>
        <taxon>campanulids</taxon>
        <taxon>Asterales</taxon>
        <taxon>Asteraceae</taxon>
        <taxon>Asteroideae</taxon>
        <taxon>Anthemideae</taxon>
        <taxon>Artemisiinae</taxon>
        <taxon>Artemisia</taxon>
    </lineage>
</organism>
<evidence type="ECO:0000256" key="2">
    <source>
        <dbReference type="ARBA" id="ARBA00022614"/>
    </source>
</evidence>
<keyword evidence="5 17" id="KW-0732">Signal</keyword>
<dbReference type="Gene3D" id="1.10.510.10">
    <property type="entry name" value="Transferase(Phosphotransferase) domain 1"/>
    <property type="match status" value="1"/>
</dbReference>
<dbReference type="InterPro" id="IPR000719">
    <property type="entry name" value="Prot_kinase_dom"/>
</dbReference>
<evidence type="ECO:0000256" key="14">
    <source>
        <dbReference type="PROSITE-ProRule" id="PRU10141"/>
    </source>
</evidence>
<evidence type="ECO:0000313" key="20">
    <source>
        <dbReference type="Proteomes" id="UP000245207"/>
    </source>
</evidence>
<protein>
    <submittedName>
        <fullName evidence="19">Leucine-rich repeat protein kinase family protein</fullName>
    </submittedName>
</protein>
<gene>
    <name evidence="19" type="ORF">CTI12_AA560920</name>
</gene>
<reference evidence="19 20" key="1">
    <citation type="journal article" date="2018" name="Mol. Plant">
        <title>The genome of Artemisia annua provides insight into the evolution of Asteraceae family and artemisinin biosynthesis.</title>
        <authorList>
            <person name="Shen Q."/>
            <person name="Zhang L."/>
            <person name="Liao Z."/>
            <person name="Wang S."/>
            <person name="Yan T."/>
            <person name="Shi P."/>
            <person name="Liu M."/>
            <person name="Fu X."/>
            <person name="Pan Q."/>
            <person name="Wang Y."/>
            <person name="Lv Z."/>
            <person name="Lu X."/>
            <person name="Zhang F."/>
            <person name="Jiang W."/>
            <person name="Ma Y."/>
            <person name="Chen M."/>
            <person name="Hao X."/>
            <person name="Li L."/>
            <person name="Tang Y."/>
            <person name="Lv G."/>
            <person name="Zhou Y."/>
            <person name="Sun X."/>
            <person name="Brodelius P.E."/>
            <person name="Rose J.K.C."/>
            <person name="Tang K."/>
        </authorList>
    </citation>
    <scope>NUCLEOTIDE SEQUENCE [LARGE SCALE GENOMIC DNA]</scope>
    <source>
        <strain evidence="20">cv. Huhao1</strain>
        <tissue evidence="19">Leaf</tissue>
    </source>
</reference>
<evidence type="ECO:0000313" key="19">
    <source>
        <dbReference type="EMBL" id="PWA40645.1"/>
    </source>
</evidence>
<evidence type="ECO:0000256" key="17">
    <source>
        <dbReference type="SAM" id="SignalP"/>
    </source>
</evidence>
<evidence type="ECO:0000256" key="9">
    <source>
        <dbReference type="ARBA" id="ARBA00022840"/>
    </source>
</evidence>
<keyword evidence="11" id="KW-0472">Membrane</keyword>
<dbReference type="InterPro" id="IPR017441">
    <property type="entry name" value="Protein_kinase_ATP_BS"/>
</dbReference>
<dbReference type="InterPro" id="IPR051564">
    <property type="entry name" value="LRR_receptor-like_kinase"/>
</dbReference>
<feature type="region of interest" description="Disordered" evidence="16">
    <location>
        <begin position="54"/>
        <end position="89"/>
    </location>
</feature>
<dbReference type="SMART" id="SM00220">
    <property type="entry name" value="S_TKc"/>
    <property type="match status" value="1"/>
</dbReference>
<evidence type="ECO:0000256" key="16">
    <source>
        <dbReference type="SAM" id="MobiDB-lite"/>
    </source>
</evidence>
<proteinExistence type="inferred from homology"/>
<dbReference type="Pfam" id="PF00069">
    <property type="entry name" value="Pkinase"/>
    <property type="match status" value="1"/>
</dbReference>
<dbReference type="OrthoDB" id="4062651at2759"/>
<evidence type="ECO:0000256" key="6">
    <source>
        <dbReference type="ARBA" id="ARBA00022737"/>
    </source>
</evidence>
<dbReference type="STRING" id="35608.A0A2U1KV65"/>
<dbReference type="PROSITE" id="PS00107">
    <property type="entry name" value="PROTEIN_KINASE_ATP"/>
    <property type="match status" value="1"/>
</dbReference>
<evidence type="ECO:0000259" key="18">
    <source>
        <dbReference type="PROSITE" id="PS50011"/>
    </source>
</evidence>
<dbReference type="PANTHER" id="PTHR48055">
    <property type="entry name" value="LEUCINE-RICH REPEAT RECEPTOR PROTEIN KINASE EMS1"/>
    <property type="match status" value="1"/>
</dbReference>
<dbReference type="PANTHER" id="PTHR48055:SF22">
    <property type="entry name" value="LEUCINE-RICH REPEAT RECEPTOR-LIKE SERINE_THREONINE_TYROSINE-PROTEIN KINASE SOBIR1"/>
    <property type="match status" value="1"/>
</dbReference>
<comment type="similarity">
    <text evidence="15">Belongs to the protein kinase superfamily.</text>
</comment>
<dbReference type="InterPro" id="IPR008271">
    <property type="entry name" value="Ser/Thr_kinase_AS"/>
</dbReference>
<dbReference type="GO" id="GO:0005524">
    <property type="term" value="F:ATP binding"/>
    <property type="evidence" value="ECO:0007669"/>
    <property type="project" value="UniProtKB-UniRule"/>
</dbReference>
<keyword evidence="20" id="KW-1185">Reference proteome</keyword>
<feature type="domain" description="Protein kinase" evidence="18">
    <location>
        <begin position="93"/>
        <end position="398"/>
    </location>
</feature>
<accession>A0A2U1KV65</accession>
<evidence type="ECO:0000256" key="8">
    <source>
        <dbReference type="ARBA" id="ARBA00022777"/>
    </source>
</evidence>
<evidence type="ECO:0000256" key="13">
    <source>
        <dbReference type="ARBA" id="ARBA00023180"/>
    </source>
</evidence>
<evidence type="ECO:0000256" key="15">
    <source>
        <dbReference type="RuleBase" id="RU000304"/>
    </source>
</evidence>
<evidence type="ECO:0000256" key="1">
    <source>
        <dbReference type="ARBA" id="ARBA00004167"/>
    </source>
</evidence>
<dbReference type="FunFam" id="1.10.510.10:FF:000479">
    <property type="entry name" value="Leucine-rich repeat receptor-like protein kinase"/>
    <property type="match status" value="1"/>
</dbReference>
<dbReference type="PROSITE" id="PS00108">
    <property type="entry name" value="PROTEIN_KINASE_ST"/>
    <property type="match status" value="1"/>
</dbReference>
<keyword evidence="3" id="KW-0808">Transferase</keyword>
<dbReference type="GO" id="GO:0016020">
    <property type="term" value="C:membrane"/>
    <property type="evidence" value="ECO:0007669"/>
    <property type="project" value="UniProtKB-SubCell"/>
</dbReference>
<evidence type="ECO:0000256" key="3">
    <source>
        <dbReference type="ARBA" id="ARBA00022679"/>
    </source>
</evidence>
<keyword evidence="12" id="KW-0675">Receptor</keyword>
<dbReference type="Gene3D" id="3.30.200.20">
    <property type="entry name" value="Phosphorylase Kinase, domain 1"/>
    <property type="match status" value="1"/>
</dbReference>
<feature type="compositionally biased region" description="Polar residues" evidence="16">
    <location>
        <begin position="54"/>
        <end position="64"/>
    </location>
</feature>
<feature type="chain" id="PRO_5015483625" evidence="17">
    <location>
        <begin position="22"/>
        <end position="398"/>
    </location>
</feature>
<keyword evidence="7 14" id="KW-0547">Nucleotide-binding</keyword>
<keyword evidence="15" id="KW-0723">Serine/threonine-protein kinase</keyword>
<dbReference type="PROSITE" id="PS50011">
    <property type="entry name" value="PROTEIN_KINASE_DOM"/>
    <property type="match status" value="1"/>
</dbReference>
<keyword evidence="4" id="KW-0812">Transmembrane</keyword>
<evidence type="ECO:0000256" key="4">
    <source>
        <dbReference type="ARBA" id="ARBA00022692"/>
    </source>
</evidence>
<keyword evidence="6" id="KW-0677">Repeat</keyword>
<feature type="binding site" evidence="14">
    <location>
        <position position="122"/>
    </location>
    <ligand>
        <name>ATP</name>
        <dbReference type="ChEBI" id="CHEBI:30616"/>
    </ligand>
</feature>
<keyword evidence="8 19" id="KW-0418">Kinase</keyword>
<evidence type="ECO:0000256" key="12">
    <source>
        <dbReference type="ARBA" id="ARBA00023170"/>
    </source>
</evidence>
<comment type="subcellular location">
    <subcellularLocation>
        <location evidence="1">Membrane</location>
        <topology evidence="1">Single-pass membrane protein</topology>
    </subcellularLocation>
</comment>